<feature type="domain" description="HTH gntR-type" evidence="4">
    <location>
        <begin position="3"/>
        <end position="71"/>
    </location>
</feature>
<dbReference type="SUPFAM" id="SSF64288">
    <property type="entry name" value="Chorismate lyase-like"/>
    <property type="match status" value="1"/>
</dbReference>
<gene>
    <name evidence="5" type="ORF">SAMN05443529_11448</name>
</gene>
<evidence type="ECO:0000256" key="2">
    <source>
        <dbReference type="ARBA" id="ARBA00023125"/>
    </source>
</evidence>
<dbReference type="Proteomes" id="UP000198656">
    <property type="component" value="Unassembled WGS sequence"/>
</dbReference>
<accession>A0A1G8CYA9</accession>
<dbReference type="InterPro" id="IPR050679">
    <property type="entry name" value="Bact_HTH_transcr_reg"/>
</dbReference>
<dbReference type="Gene3D" id="3.40.1410.10">
    <property type="entry name" value="Chorismate lyase-like"/>
    <property type="match status" value="1"/>
</dbReference>
<dbReference type="PANTHER" id="PTHR44846:SF1">
    <property type="entry name" value="MANNOSYL-D-GLYCERATE TRANSPORT_METABOLISM SYSTEM REPRESSOR MNGR-RELATED"/>
    <property type="match status" value="1"/>
</dbReference>
<dbReference type="OrthoDB" id="46236at2"/>
<dbReference type="PANTHER" id="PTHR44846">
    <property type="entry name" value="MANNOSYL-D-GLYCERATE TRANSPORT/METABOLISM SYSTEM REPRESSOR MNGR-RELATED"/>
    <property type="match status" value="1"/>
</dbReference>
<protein>
    <submittedName>
        <fullName evidence="5">GntR family transcriptional regulator</fullName>
    </submittedName>
</protein>
<evidence type="ECO:0000259" key="4">
    <source>
        <dbReference type="PROSITE" id="PS50949"/>
    </source>
</evidence>
<dbReference type="Pfam" id="PF00392">
    <property type="entry name" value="GntR"/>
    <property type="match status" value="1"/>
</dbReference>
<dbReference type="InterPro" id="IPR036388">
    <property type="entry name" value="WH-like_DNA-bd_sf"/>
</dbReference>
<proteinExistence type="predicted"/>
<keyword evidence="1" id="KW-0805">Transcription regulation</keyword>
<dbReference type="RefSeq" id="WP_092333864.1">
    <property type="nucleotide sequence ID" value="NZ_FNCP01000014.1"/>
</dbReference>
<dbReference type="GO" id="GO:0003700">
    <property type="term" value="F:DNA-binding transcription factor activity"/>
    <property type="evidence" value="ECO:0007669"/>
    <property type="project" value="InterPro"/>
</dbReference>
<dbReference type="PROSITE" id="PS50949">
    <property type="entry name" value="HTH_GNTR"/>
    <property type="match status" value="1"/>
</dbReference>
<keyword evidence="2" id="KW-0238">DNA-binding</keyword>
<dbReference type="STRING" id="1121419.SAMN05443529_11448"/>
<evidence type="ECO:0000256" key="1">
    <source>
        <dbReference type="ARBA" id="ARBA00023015"/>
    </source>
</evidence>
<sequence>MGDPVYIKIVEDIKKKVNSAELKPGDTVPPEAALCKEYGVSRMTVRKGLAILSSEGYIYSVPGKGSYVQKPEVNKYTLHYDEMNNPINSVDKAKLLEVTIIMPDEKLADDLQITRNKHVIMIRRLFYTDGSPVAYDVKYLLYNKGMPIVEKEIEQATFQEMVANSLPIFALKKKISISAEIPNEDIKRYLNIYDDLALLVVKLKLYNNENKPIGIGFTSYRGDYIKLQGSSD</sequence>
<dbReference type="InterPro" id="IPR000524">
    <property type="entry name" value="Tscrpt_reg_HTH_GntR"/>
</dbReference>
<reference evidence="6" key="1">
    <citation type="submission" date="2016-10" db="EMBL/GenBank/DDBJ databases">
        <authorList>
            <person name="Varghese N."/>
            <person name="Submissions S."/>
        </authorList>
    </citation>
    <scope>NUCLEOTIDE SEQUENCE [LARGE SCALE GENOMIC DNA]</scope>
    <source>
        <strain evidence="6">DSM 8344</strain>
    </source>
</reference>
<dbReference type="InterPro" id="IPR028978">
    <property type="entry name" value="Chorismate_lyase_/UTRA_dom_sf"/>
</dbReference>
<evidence type="ECO:0000256" key="3">
    <source>
        <dbReference type="ARBA" id="ARBA00023163"/>
    </source>
</evidence>
<dbReference type="InterPro" id="IPR036390">
    <property type="entry name" value="WH_DNA-bd_sf"/>
</dbReference>
<dbReference type="SUPFAM" id="SSF46785">
    <property type="entry name" value="Winged helix' DNA-binding domain"/>
    <property type="match status" value="1"/>
</dbReference>
<keyword evidence="3" id="KW-0804">Transcription</keyword>
<dbReference type="Gene3D" id="1.10.10.10">
    <property type="entry name" value="Winged helix-like DNA-binding domain superfamily/Winged helix DNA-binding domain"/>
    <property type="match status" value="1"/>
</dbReference>
<dbReference type="SMART" id="SM00866">
    <property type="entry name" value="UTRA"/>
    <property type="match status" value="1"/>
</dbReference>
<dbReference type="PRINTS" id="PR00035">
    <property type="entry name" value="HTHGNTR"/>
</dbReference>
<dbReference type="CDD" id="cd07377">
    <property type="entry name" value="WHTH_GntR"/>
    <property type="match status" value="1"/>
</dbReference>
<name>A0A1G8CYA9_9FIRM</name>
<dbReference type="EMBL" id="FNCP01000014">
    <property type="protein sequence ID" value="SDH49900.1"/>
    <property type="molecule type" value="Genomic_DNA"/>
</dbReference>
<dbReference type="SMART" id="SM00345">
    <property type="entry name" value="HTH_GNTR"/>
    <property type="match status" value="1"/>
</dbReference>
<keyword evidence="6" id="KW-1185">Reference proteome</keyword>
<dbReference type="InterPro" id="IPR011663">
    <property type="entry name" value="UTRA"/>
</dbReference>
<organism evidence="5 6">
    <name type="scientific">Desulfosporosinus hippei DSM 8344</name>
    <dbReference type="NCBI Taxonomy" id="1121419"/>
    <lineage>
        <taxon>Bacteria</taxon>
        <taxon>Bacillati</taxon>
        <taxon>Bacillota</taxon>
        <taxon>Clostridia</taxon>
        <taxon>Eubacteriales</taxon>
        <taxon>Desulfitobacteriaceae</taxon>
        <taxon>Desulfosporosinus</taxon>
    </lineage>
</organism>
<dbReference type="Pfam" id="PF07702">
    <property type="entry name" value="UTRA"/>
    <property type="match status" value="1"/>
</dbReference>
<dbReference type="GO" id="GO:0045892">
    <property type="term" value="P:negative regulation of DNA-templated transcription"/>
    <property type="evidence" value="ECO:0007669"/>
    <property type="project" value="TreeGrafter"/>
</dbReference>
<evidence type="ECO:0000313" key="6">
    <source>
        <dbReference type="Proteomes" id="UP000198656"/>
    </source>
</evidence>
<evidence type="ECO:0000313" key="5">
    <source>
        <dbReference type="EMBL" id="SDH49900.1"/>
    </source>
</evidence>
<dbReference type="AlphaFoldDB" id="A0A1G8CYA9"/>
<dbReference type="GO" id="GO:0003677">
    <property type="term" value="F:DNA binding"/>
    <property type="evidence" value="ECO:0007669"/>
    <property type="project" value="UniProtKB-KW"/>
</dbReference>